<proteinExistence type="predicted"/>
<keyword evidence="3" id="KW-1185">Reference proteome</keyword>
<evidence type="ECO:0000256" key="1">
    <source>
        <dbReference type="SAM" id="MobiDB-lite"/>
    </source>
</evidence>
<dbReference type="Proteomes" id="UP000327157">
    <property type="component" value="Chromosome 15"/>
</dbReference>
<comment type="caution">
    <text evidence="2">The sequence shown here is derived from an EMBL/GenBank/DDBJ whole genome shotgun (WGS) entry which is preliminary data.</text>
</comment>
<reference evidence="2 3" key="3">
    <citation type="submission" date="2019-11" db="EMBL/GenBank/DDBJ databases">
        <title>A de novo genome assembly of a pear dwarfing rootstock.</title>
        <authorList>
            <person name="Wang F."/>
            <person name="Wang J."/>
            <person name="Li S."/>
            <person name="Zhang Y."/>
            <person name="Fang M."/>
            <person name="Ma L."/>
            <person name="Zhao Y."/>
            <person name="Jiang S."/>
        </authorList>
    </citation>
    <scope>NUCLEOTIDE SEQUENCE [LARGE SCALE GENOMIC DNA]</scope>
    <source>
        <strain evidence="2">S2</strain>
        <tissue evidence="2">Leaf</tissue>
    </source>
</reference>
<dbReference type="AlphaFoldDB" id="A0A5N5GR33"/>
<dbReference type="OrthoDB" id="264785at2759"/>
<evidence type="ECO:0000313" key="2">
    <source>
        <dbReference type="EMBL" id="KAB2617163.1"/>
    </source>
</evidence>
<sequence>MQPPQPAQSNVGNSSDNDKIFQLLTTLTQGIQTQNEERQNQDNRLDHLEKQIGQITEFVGQFRDQGKLPSSTIANPKGGVETAKEIILRSGKEVGTDPQPSKSNHKEDERLQFEEEEYTQPTARVETLLPEAPIAPTPSNSSKVVPNLIISNPVPTNVPIPCRFINSKEEESEKDILEALPKVQNLKKMSNSSSPLRAHSQLSLLKYSIFSPPKKIPDTWSTDEAEGNGRSKHVETATTNTCADSFAVSSKAKVSHIIKV</sequence>
<organism evidence="2 3">
    <name type="scientific">Pyrus ussuriensis x Pyrus communis</name>
    <dbReference type="NCBI Taxonomy" id="2448454"/>
    <lineage>
        <taxon>Eukaryota</taxon>
        <taxon>Viridiplantae</taxon>
        <taxon>Streptophyta</taxon>
        <taxon>Embryophyta</taxon>
        <taxon>Tracheophyta</taxon>
        <taxon>Spermatophyta</taxon>
        <taxon>Magnoliopsida</taxon>
        <taxon>eudicotyledons</taxon>
        <taxon>Gunneridae</taxon>
        <taxon>Pentapetalae</taxon>
        <taxon>rosids</taxon>
        <taxon>fabids</taxon>
        <taxon>Rosales</taxon>
        <taxon>Rosaceae</taxon>
        <taxon>Amygdaloideae</taxon>
        <taxon>Maleae</taxon>
        <taxon>Pyrus</taxon>
    </lineage>
</organism>
<reference evidence="2 3" key="1">
    <citation type="submission" date="2019-09" db="EMBL/GenBank/DDBJ databases">
        <authorList>
            <person name="Ou C."/>
        </authorList>
    </citation>
    <scope>NUCLEOTIDE SEQUENCE [LARGE SCALE GENOMIC DNA]</scope>
    <source>
        <strain evidence="2">S2</strain>
        <tissue evidence="2">Leaf</tissue>
    </source>
</reference>
<gene>
    <name evidence="2" type="ORF">D8674_013032</name>
</gene>
<name>A0A5N5GR33_9ROSA</name>
<accession>A0A5N5GR33</accession>
<evidence type="ECO:0000313" key="3">
    <source>
        <dbReference type="Proteomes" id="UP000327157"/>
    </source>
</evidence>
<feature type="region of interest" description="Disordered" evidence="1">
    <location>
        <begin position="89"/>
        <end position="113"/>
    </location>
</feature>
<reference evidence="3" key="2">
    <citation type="submission" date="2019-10" db="EMBL/GenBank/DDBJ databases">
        <title>A de novo genome assembly of a pear dwarfing rootstock.</title>
        <authorList>
            <person name="Wang F."/>
            <person name="Wang J."/>
            <person name="Li S."/>
            <person name="Zhang Y."/>
            <person name="Fang M."/>
            <person name="Ma L."/>
            <person name="Zhao Y."/>
            <person name="Jiang S."/>
        </authorList>
    </citation>
    <scope>NUCLEOTIDE SEQUENCE [LARGE SCALE GENOMIC DNA]</scope>
</reference>
<protein>
    <submittedName>
        <fullName evidence="2">S ribonuclease</fullName>
    </submittedName>
</protein>
<feature type="compositionally biased region" description="Basic and acidic residues" evidence="1">
    <location>
        <begin position="104"/>
        <end position="113"/>
    </location>
</feature>
<dbReference type="EMBL" id="SMOL01000401">
    <property type="protein sequence ID" value="KAB2617163.1"/>
    <property type="molecule type" value="Genomic_DNA"/>
</dbReference>